<dbReference type="PRINTS" id="PR00598">
    <property type="entry name" value="HTHMARR"/>
</dbReference>
<evidence type="ECO:0000313" key="3">
    <source>
        <dbReference type="EMBL" id="BDZ42765.1"/>
    </source>
</evidence>
<dbReference type="Proteomes" id="UP001321475">
    <property type="component" value="Chromosome"/>
</dbReference>
<dbReference type="PANTHER" id="PTHR33164:SF43">
    <property type="entry name" value="HTH-TYPE TRANSCRIPTIONAL REPRESSOR YETL"/>
    <property type="match status" value="1"/>
</dbReference>
<protein>
    <recommendedName>
        <fullName evidence="2">HTH marR-type domain-containing protein</fullName>
    </recommendedName>
</protein>
<dbReference type="InterPro" id="IPR039422">
    <property type="entry name" value="MarR/SlyA-like"/>
</dbReference>
<evidence type="ECO:0000259" key="2">
    <source>
        <dbReference type="PROSITE" id="PS50995"/>
    </source>
</evidence>
<evidence type="ECO:0000313" key="4">
    <source>
        <dbReference type="Proteomes" id="UP001321475"/>
    </source>
</evidence>
<dbReference type="Pfam" id="PF12802">
    <property type="entry name" value="MarR_2"/>
    <property type="match status" value="1"/>
</dbReference>
<feature type="compositionally biased region" description="Polar residues" evidence="1">
    <location>
        <begin position="167"/>
        <end position="181"/>
    </location>
</feature>
<sequence>MTTSETEQRAELAAQLHETQEALGDLLVGRRLESLVATHLTAQQLRAIAILLLDGEISAHELAQALGVSAATVSGILDRLEAAGMAERRPDARDGRVRRVVATEQGVAAVRGIVADDQAVDAELVADLTLDELRTLNDGFGALLRVTSARVAQERSGRDARRDAGTDASTVASTRGTTAGA</sequence>
<proteinExistence type="predicted"/>
<dbReference type="SMART" id="SM00347">
    <property type="entry name" value="HTH_MARR"/>
    <property type="match status" value="1"/>
</dbReference>
<dbReference type="InterPro" id="IPR036390">
    <property type="entry name" value="WH_DNA-bd_sf"/>
</dbReference>
<accession>A0ABM8G3Q1</accession>
<dbReference type="InterPro" id="IPR036388">
    <property type="entry name" value="WH-like_DNA-bd_sf"/>
</dbReference>
<reference evidence="4" key="1">
    <citation type="journal article" date="2019" name="Int. J. Syst. Evol. Microbiol.">
        <title>The Global Catalogue of Microorganisms (GCM) 10K type strain sequencing project: providing services to taxonomists for standard genome sequencing and annotation.</title>
        <authorList>
            <consortium name="The Broad Institute Genomics Platform"/>
            <consortium name="The Broad Institute Genome Sequencing Center for Infectious Disease"/>
            <person name="Wu L."/>
            <person name="Ma J."/>
        </authorList>
    </citation>
    <scope>NUCLEOTIDE SEQUENCE [LARGE SCALE GENOMIC DNA]</scope>
    <source>
        <strain evidence="4">NBRC 108565</strain>
    </source>
</reference>
<dbReference type="PROSITE" id="PS50995">
    <property type="entry name" value="HTH_MARR_2"/>
    <property type="match status" value="1"/>
</dbReference>
<organism evidence="3 4">
    <name type="scientific">Paraoerskovia sediminicola</name>
    <dbReference type="NCBI Taxonomy" id="1138587"/>
    <lineage>
        <taxon>Bacteria</taxon>
        <taxon>Bacillati</taxon>
        <taxon>Actinomycetota</taxon>
        <taxon>Actinomycetes</taxon>
        <taxon>Micrococcales</taxon>
        <taxon>Cellulomonadaceae</taxon>
        <taxon>Paraoerskovia</taxon>
    </lineage>
</organism>
<dbReference type="Gene3D" id="1.10.10.10">
    <property type="entry name" value="Winged helix-like DNA-binding domain superfamily/Winged helix DNA-binding domain"/>
    <property type="match status" value="1"/>
</dbReference>
<dbReference type="InterPro" id="IPR011991">
    <property type="entry name" value="ArsR-like_HTH"/>
</dbReference>
<dbReference type="PANTHER" id="PTHR33164">
    <property type="entry name" value="TRANSCRIPTIONAL REGULATOR, MARR FAMILY"/>
    <property type="match status" value="1"/>
</dbReference>
<feature type="domain" description="HTH marR-type" evidence="2">
    <location>
        <begin position="9"/>
        <end position="145"/>
    </location>
</feature>
<gene>
    <name evidence="3" type="ORF">GCM10025865_20640</name>
</gene>
<keyword evidence="4" id="KW-1185">Reference proteome</keyword>
<dbReference type="InterPro" id="IPR000835">
    <property type="entry name" value="HTH_MarR-typ"/>
</dbReference>
<dbReference type="EMBL" id="AP027729">
    <property type="protein sequence ID" value="BDZ42765.1"/>
    <property type="molecule type" value="Genomic_DNA"/>
</dbReference>
<name>A0ABM8G3Q1_9CELL</name>
<evidence type="ECO:0000256" key="1">
    <source>
        <dbReference type="SAM" id="MobiDB-lite"/>
    </source>
</evidence>
<feature type="region of interest" description="Disordered" evidence="1">
    <location>
        <begin position="154"/>
        <end position="181"/>
    </location>
</feature>
<feature type="compositionally biased region" description="Basic and acidic residues" evidence="1">
    <location>
        <begin position="154"/>
        <end position="165"/>
    </location>
</feature>
<dbReference type="SUPFAM" id="SSF46785">
    <property type="entry name" value="Winged helix' DNA-binding domain"/>
    <property type="match status" value="1"/>
</dbReference>
<dbReference type="RefSeq" id="WP_286217188.1">
    <property type="nucleotide sequence ID" value="NZ_AP027729.1"/>
</dbReference>
<dbReference type="CDD" id="cd00090">
    <property type="entry name" value="HTH_ARSR"/>
    <property type="match status" value="1"/>
</dbReference>